<proteinExistence type="predicted"/>
<feature type="region of interest" description="Disordered" evidence="1">
    <location>
        <begin position="281"/>
        <end position="303"/>
    </location>
</feature>
<dbReference type="AlphaFoldDB" id="A0A212L0K0"/>
<dbReference type="SUPFAM" id="SSF69572">
    <property type="entry name" value="Activating enzymes of the ubiquitin-like proteins"/>
    <property type="match status" value="1"/>
</dbReference>
<protein>
    <submittedName>
        <fullName evidence="3">UBA/THIF-type NAD/FAD binding protein</fullName>
    </submittedName>
</protein>
<dbReference type="GO" id="GO:0061503">
    <property type="term" value="F:tRNA threonylcarbamoyladenosine dehydratase"/>
    <property type="evidence" value="ECO:0007669"/>
    <property type="project" value="TreeGrafter"/>
</dbReference>
<organism evidence="3">
    <name type="scientific">uncultured Desulfovibrio sp</name>
    <dbReference type="NCBI Taxonomy" id="167968"/>
    <lineage>
        <taxon>Bacteria</taxon>
        <taxon>Pseudomonadati</taxon>
        <taxon>Thermodesulfobacteriota</taxon>
        <taxon>Desulfovibrionia</taxon>
        <taxon>Desulfovibrionales</taxon>
        <taxon>Desulfovibrionaceae</taxon>
        <taxon>Desulfovibrio</taxon>
        <taxon>environmental samples</taxon>
    </lineage>
</organism>
<dbReference type="GO" id="GO:0008641">
    <property type="term" value="F:ubiquitin-like modifier activating enzyme activity"/>
    <property type="evidence" value="ECO:0007669"/>
    <property type="project" value="InterPro"/>
</dbReference>
<dbReference type="InterPro" id="IPR035985">
    <property type="entry name" value="Ubiquitin-activating_enz"/>
</dbReference>
<sequence>MAMTKPETRAFFIPYLRAEYPPHSASATASCGQGTPDSTLFVSLAGLRAWAKLHGLSEGEAMARLLSFNIWPERFRRNYGLFSSEDMARLLRSRILVLGCGGLGGHAAELLARMGVGFLRLVDNDVFDESNLNRQRFCTESALGRPKALVLRQALADVASHLDAEAVQVEADEHNLPDLVRGVDVALDCLDTIAAKTALEKASLAAGVPFVHGSVLRDEGFAYMNGGPTPRLPELYPQGQSVEELTQARREGVGTLAPAAVACLMVRLCLRVVLAPSSEAGAETVGAGGNPATGHSPAGNMPAGHGPGVLSPLYHLDMSVPELERFFWE</sequence>
<gene>
    <name evidence="3" type="ORF">KL86DES1_10865</name>
</gene>
<dbReference type="Gene3D" id="3.40.50.720">
    <property type="entry name" value="NAD(P)-binding Rossmann-like Domain"/>
    <property type="match status" value="1"/>
</dbReference>
<accession>A0A212L0K0</accession>
<evidence type="ECO:0000313" key="3">
    <source>
        <dbReference type="EMBL" id="SCM71101.1"/>
    </source>
</evidence>
<dbReference type="InterPro" id="IPR045886">
    <property type="entry name" value="ThiF/MoeB/HesA"/>
</dbReference>
<dbReference type="PANTHER" id="PTHR43267">
    <property type="entry name" value="TRNA THREONYLCARBAMOYLADENOSINE DEHYDRATASE"/>
    <property type="match status" value="1"/>
</dbReference>
<feature type="domain" description="THIF-type NAD/FAD binding fold" evidence="2">
    <location>
        <begin position="76"/>
        <end position="276"/>
    </location>
</feature>
<dbReference type="GO" id="GO:0061504">
    <property type="term" value="P:cyclic threonylcarbamoyladenosine biosynthetic process"/>
    <property type="evidence" value="ECO:0007669"/>
    <property type="project" value="TreeGrafter"/>
</dbReference>
<dbReference type="InterPro" id="IPR000594">
    <property type="entry name" value="ThiF_NAD_FAD-bd"/>
</dbReference>
<dbReference type="EMBL" id="FMJC01000001">
    <property type="protein sequence ID" value="SCM71101.1"/>
    <property type="molecule type" value="Genomic_DNA"/>
</dbReference>
<dbReference type="PROSITE" id="PS51257">
    <property type="entry name" value="PROKAR_LIPOPROTEIN"/>
    <property type="match status" value="1"/>
</dbReference>
<evidence type="ECO:0000256" key="1">
    <source>
        <dbReference type="SAM" id="MobiDB-lite"/>
    </source>
</evidence>
<reference evidence="3" key="1">
    <citation type="submission" date="2016-08" db="EMBL/GenBank/DDBJ databases">
        <authorList>
            <person name="Seilhamer J.J."/>
        </authorList>
    </citation>
    <scope>NUCLEOTIDE SEQUENCE</scope>
    <source>
        <strain evidence="3">86-1</strain>
    </source>
</reference>
<evidence type="ECO:0000259" key="2">
    <source>
        <dbReference type="Pfam" id="PF00899"/>
    </source>
</evidence>
<dbReference type="PANTHER" id="PTHR43267:SF1">
    <property type="entry name" value="TRNA THREONYLCARBAMOYLADENOSINE DEHYDRATASE"/>
    <property type="match status" value="1"/>
</dbReference>
<dbReference type="Pfam" id="PF00899">
    <property type="entry name" value="ThiF"/>
    <property type="match status" value="1"/>
</dbReference>
<name>A0A212L0K0_9BACT</name>